<organism evidence="2 3">
    <name type="scientific">Cereibacter changlensis</name>
    <dbReference type="NCBI Taxonomy" id="402884"/>
    <lineage>
        <taxon>Bacteria</taxon>
        <taxon>Pseudomonadati</taxon>
        <taxon>Pseudomonadota</taxon>
        <taxon>Alphaproteobacteria</taxon>
        <taxon>Rhodobacterales</taxon>
        <taxon>Paracoccaceae</taxon>
        <taxon>Cereibacter</taxon>
    </lineage>
</organism>
<protein>
    <submittedName>
        <fullName evidence="2">Transposase IS66-like protein</fullName>
    </submittedName>
</protein>
<evidence type="ECO:0000313" key="2">
    <source>
        <dbReference type="EMBL" id="PZX49463.1"/>
    </source>
</evidence>
<gene>
    <name evidence="2" type="ORF">LX76_03790</name>
</gene>
<dbReference type="Proteomes" id="UP000249538">
    <property type="component" value="Unassembled WGS sequence"/>
</dbReference>
<dbReference type="EMBL" id="QKZS01000015">
    <property type="protein sequence ID" value="PZX49463.1"/>
    <property type="molecule type" value="Genomic_DNA"/>
</dbReference>
<dbReference type="Pfam" id="PF13817">
    <property type="entry name" value="DDE_Tnp_IS66_C"/>
    <property type="match status" value="1"/>
</dbReference>
<feature type="domain" description="Transposase IS66 C-terminal" evidence="1">
    <location>
        <begin position="25"/>
        <end position="63"/>
    </location>
</feature>
<evidence type="ECO:0000313" key="3">
    <source>
        <dbReference type="Proteomes" id="UP000249538"/>
    </source>
</evidence>
<dbReference type="InterPro" id="IPR039552">
    <property type="entry name" value="IS66_C"/>
</dbReference>
<accession>A0A2W7QLY3</accession>
<sequence>MALTRKNALFAGHEVGDESWAMLASLVATCKMSDVNSVSYIAETLRAILDGHPASRIENLMPWHFRKTSSRAA</sequence>
<name>A0A2W7QLY3_9RHOB</name>
<evidence type="ECO:0000259" key="1">
    <source>
        <dbReference type="Pfam" id="PF13817"/>
    </source>
</evidence>
<dbReference type="AlphaFoldDB" id="A0A2W7QLY3"/>
<comment type="caution">
    <text evidence="2">The sequence shown here is derived from an EMBL/GenBank/DDBJ whole genome shotgun (WGS) entry which is preliminary data.</text>
</comment>
<reference evidence="2 3" key="1">
    <citation type="submission" date="2018-06" db="EMBL/GenBank/DDBJ databases">
        <title>Genomic Encyclopedia of Archaeal and Bacterial Type Strains, Phase II (KMG-II): from individual species to whole genera.</title>
        <authorList>
            <person name="Goeker M."/>
        </authorList>
    </citation>
    <scope>NUCLEOTIDE SEQUENCE [LARGE SCALE GENOMIC DNA]</scope>
    <source>
        <strain evidence="2 3">DSM 18774</strain>
    </source>
</reference>
<proteinExistence type="predicted"/>